<feature type="compositionally biased region" description="Basic and acidic residues" evidence="1">
    <location>
        <begin position="159"/>
        <end position="216"/>
    </location>
</feature>
<sequence length="216" mass="24261">MRLTFIMKIPSRSKASWLLLCYGLPKVLKIIIINSPQMFRVNIIKLFPHRCENFQHRCRRVMEVPGDETETFTLIASPLVRKYIASSGQAILGNGSQCVFSLSSQATHPPHTHPPTHFRTSAIYPYDLTSTIHTTPRQATPLHVKPPTPRQATHTTVGGKEEIDVEKGGKKEIDVEKGRGRGKEGGKKDIDVEKGGEEVIDVEKGREEGRRDGRMR</sequence>
<protein>
    <submittedName>
        <fullName evidence="2">Uncharacterized protein</fullName>
    </submittedName>
</protein>
<feature type="region of interest" description="Disordered" evidence="1">
    <location>
        <begin position="137"/>
        <end position="216"/>
    </location>
</feature>
<dbReference type="Proteomes" id="UP001286313">
    <property type="component" value="Unassembled WGS sequence"/>
</dbReference>
<dbReference type="EMBL" id="JAWQEG010004984">
    <property type="protein sequence ID" value="KAK3859572.1"/>
    <property type="molecule type" value="Genomic_DNA"/>
</dbReference>
<evidence type="ECO:0000256" key="1">
    <source>
        <dbReference type="SAM" id="MobiDB-lite"/>
    </source>
</evidence>
<accession>A0AAE1EQH5</accession>
<keyword evidence="3" id="KW-1185">Reference proteome</keyword>
<proteinExistence type="predicted"/>
<dbReference type="AlphaFoldDB" id="A0AAE1EQH5"/>
<name>A0AAE1EQH5_PETCI</name>
<gene>
    <name evidence="2" type="ORF">Pcinc_034325</name>
</gene>
<evidence type="ECO:0000313" key="2">
    <source>
        <dbReference type="EMBL" id="KAK3859572.1"/>
    </source>
</evidence>
<evidence type="ECO:0000313" key="3">
    <source>
        <dbReference type="Proteomes" id="UP001286313"/>
    </source>
</evidence>
<reference evidence="2" key="1">
    <citation type="submission" date="2023-10" db="EMBL/GenBank/DDBJ databases">
        <title>Genome assemblies of two species of porcelain crab, Petrolisthes cinctipes and Petrolisthes manimaculis (Anomura: Porcellanidae).</title>
        <authorList>
            <person name="Angst P."/>
        </authorList>
    </citation>
    <scope>NUCLEOTIDE SEQUENCE</scope>
    <source>
        <strain evidence="2">PB745_01</strain>
        <tissue evidence="2">Gill</tissue>
    </source>
</reference>
<organism evidence="2 3">
    <name type="scientific">Petrolisthes cinctipes</name>
    <name type="common">Flat porcelain crab</name>
    <dbReference type="NCBI Taxonomy" id="88211"/>
    <lineage>
        <taxon>Eukaryota</taxon>
        <taxon>Metazoa</taxon>
        <taxon>Ecdysozoa</taxon>
        <taxon>Arthropoda</taxon>
        <taxon>Crustacea</taxon>
        <taxon>Multicrustacea</taxon>
        <taxon>Malacostraca</taxon>
        <taxon>Eumalacostraca</taxon>
        <taxon>Eucarida</taxon>
        <taxon>Decapoda</taxon>
        <taxon>Pleocyemata</taxon>
        <taxon>Anomura</taxon>
        <taxon>Galatheoidea</taxon>
        <taxon>Porcellanidae</taxon>
        <taxon>Petrolisthes</taxon>
    </lineage>
</organism>
<comment type="caution">
    <text evidence="2">The sequence shown here is derived from an EMBL/GenBank/DDBJ whole genome shotgun (WGS) entry which is preliminary data.</text>
</comment>